<dbReference type="InterPro" id="IPR023606">
    <property type="entry name" value="CoA-Trfase_III_dom_1_sf"/>
</dbReference>
<dbReference type="Pfam" id="PF02515">
    <property type="entry name" value="CoA_transf_3"/>
    <property type="match status" value="1"/>
</dbReference>
<dbReference type="EMBL" id="BMQS01000013">
    <property type="protein sequence ID" value="GGT98628.1"/>
    <property type="molecule type" value="Genomic_DNA"/>
</dbReference>
<dbReference type="Gene3D" id="3.30.1540.10">
    <property type="entry name" value="formyl-coa transferase, domain 3"/>
    <property type="match status" value="1"/>
</dbReference>
<dbReference type="GO" id="GO:0016740">
    <property type="term" value="F:transferase activity"/>
    <property type="evidence" value="ECO:0007669"/>
    <property type="project" value="UniProtKB-KW"/>
</dbReference>
<keyword evidence="3" id="KW-1185">Reference proteome</keyword>
<dbReference type="InterPro" id="IPR050509">
    <property type="entry name" value="CoA-transferase_III"/>
</dbReference>
<protein>
    <submittedName>
        <fullName evidence="1">CoA transferase</fullName>
    </submittedName>
</protein>
<dbReference type="AlphaFoldDB" id="A0A348B5H3"/>
<evidence type="ECO:0000313" key="1">
    <source>
        <dbReference type="EMBL" id="BBD73425.1"/>
    </source>
</evidence>
<gene>
    <name evidence="2" type="ORF">GCM10007116_15050</name>
    <name evidence="1" type="ORF">HS1genome_1814</name>
</gene>
<reference evidence="2" key="1">
    <citation type="journal article" date="2014" name="Int. J. Syst. Evol. Microbiol.">
        <title>Complete genome sequence of Corynebacterium casei LMG S-19264T (=DSM 44701T), isolated from a smear-ripened cheese.</title>
        <authorList>
            <consortium name="US DOE Joint Genome Institute (JGI-PGF)"/>
            <person name="Walter F."/>
            <person name="Albersmeier A."/>
            <person name="Kalinowski J."/>
            <person name="Ruckert C."/>
        </authorList>
    </citation>
    <scope>NUCLEOTIDE SEQUENCE</scope>
    <source>
        <strain evidence="2">JCM 31740</strain>
    </source>
</reference>
<reference evidence="3" key="2">
    <citation type="submission" date="2018-04" db="EMBL/GenBank/DDBJ databases">
        <title>Complete genome sequence of Sulfodiicoccus acidiphilus strain HS-1.</title>
        <authorList>
            <person name="Sakai H.D."/>
            <person name="Kurosawa N."/>
        </authorList>
    </citation>
    <scope>NUCLEOTIDE SEQUENCE [LARGE SCALE GENOMIC DNA]</scope>
    <source>
        <strain evidence="3">HS-1</strain>
    </source>
</reference>
<accession>A0A348B5H3</accession>
<dbReference type="GeneID" id="38667289"/>
<dbReference type="EMBL" id="AP018553">
    <property type="protein sequence ID" value="BBD73425.1"/>
    <property type="molecule type" value="Genomic_DNA"/>
</dbReference>
<dbReference type="PANTHER" id="PTHR48228">
    <property type="entry name" value="SUCCINYL-COA--D-CITRAMALATE COA-TRANSFERASE"/>
    <property type="match status" value="1"/>
</dbReference>
<reference evidence="1" key="3">
    <citation type="journal article" date="2019" name="BMC Res. Notes">
        <title>Complete genome sequence of the Sulfodiicoccus acidiphilus strain HS-1T, the first crenarchaeon that lacks polB3, isolated from an acidic hot spring in Ohwaku-dani, Hakone, Japan.</title>
        <authorList>
            <person name="Sakai H.D."/>
            <person name="Kurosawa N."/>
        </authorList>
    </citation>
    <scope>NUCLEOTIDE SEQUENCE</scope>
    <source>
        <strain evidence="1">HS-1</strain>
    </source>
</reference>
<organism evidence="1 3">
    <name type="scientific">Sulfodiicoccus acidiphilus</name>
    <dbReference type="NCBI Taxonomy" id="1670455"/>
    <lineage>
        <taxon>Archaea</taxon>
        <taxon>Thermoproteota</taxon>
        <taxon>Thermoprotei</taxon>
        <taxon>Sulfolobales</taxon>
        <taxon>Sulfolobaceae</taxon>
        <taxon>Sulfodiicoccus</taxon>
    </lineage>
</organism>
<keyword evidence="1" id="KW-0808">Transferase</keyword>
<dbReference type="Proteomes" id="UP000616143">
    <property type="component" value="Unassembled WGS sequence"/>
</dbReference>
<dbReference type="InterPro" id="IPR044855">
    <property type="entry name" value="CoA-Trfase_III_dom3_sf"/>
</dbReference>
<name>A0A348B5H3_9CREN</name>
<reference evidence="2" key="4">
    <citation type="submission" date="2020-09" db="EMBL/GenBank/DDBJ databases">
        <authorList>
            <person name="Sun Q."/>
            <person name="Ohkuma M."/>
        </authorList>
    </citation>
    <scope>NUCLEOTIDE SEQUENCE</scope>
    <source>
        <strain evidence="2">JCM 31740</strain>
    </source>
</reference>
<dbReference type="PANTHER" id="PTHR48228:SF5">
    <property type="entry name" value="ALPHA-METHYLACYL-COA RACEMASE"/>
    <property type="match status" value="1"/>
</dbReference>
<dbReference type="Gene3D" id="3.40.50.10540">
    <property type="entry name" value="Crotonobetainyl-coa:carnitine coa-transferase, domain 1"/>
    <property type="match status" value="1"/>
</dbReference>
<sequence>MHRVVELGHVVAAPFAGLVLAHLGFDVIKVEPPGGDRSRYDDVLGDSMFVFNNRGKRSVVLDLKSSEGKEAFLRLLRTSSVLIENLSPGSMERLGLGREKLREANPRLVHVSVRGYGGSLSNYPAFGTLVEALTGMMWANGGARLPASITDMWASMNCVVTVLWALLAGAPGYYEVGIAQGDAELLGYYLLNYQRNGRLLQGGSDALPFWAPYETFVTGDGKRIYVAVNDDGKWRSLCQLLGLTHLVDDPRFRTNADRVRNREELHRAIQERFDLADSSVVERLVEADVPAVPVHELKDVLLLDAVEWESVDGAKVPRLPLPGKLGRAPKVGEHTEEVLRELGYEGEELMRLSR</sequence>
<evidence type="ECO:0000313" key="3">
    <source>
        <dbReference type="Proteomes" id="UP000276741"/>
    </source>
</evidence>
<dbReference type="KEGG" id="sacd:HS1genome_1814"/>
<dbReference type="Proteomes" id="UP000276741">
    <property type="component" value="Chromosome"/>
</dbReference>
<dbReference type="InterPro" id="IPR003673">
    <property type="entry name" value="CoA-Trfase_fam_III"/>
</dbReference>
<dbReference type="SUPFAM" id="SSF89796">
    <property type="entry name" value="CoA-transferase family III (CaiB/BaiF)"/>
    <property type="match status" value="1"/>
</dbReference>
<dbReference type="RefSeq" id="WP_126450607.1">
    <property type="nucleotide sequence ID" value="NZ_AP018553.1"/>
</dbReference>
<evidence type="ECO:0000313" key="2">
    <source>
        <dbReference type="EMBL" id="GGT98628.1"/>
    </source>
</evidence>
<dbReference type="OrthoDB" id="28444at2157"/>
<proteinExistence type="predicted"/>